<evidence type="ECO:0000313" key="3">
    <source>
        <dbReference type="Proteomes" id="UP000671868"/>
    </source>
</evidence>
<evidence type="ECO:0000256" key="1">
    <source>
        <dbReference type="SAM" id="MobiDB-lite"/>
    </source>
</evidence>
<dbReference type="GO" id="GO:0006508">
    <property type="term" value="P:proteolysis"/>
    <property type="evidence" value="ECO:0007669"/>
    <property type="project" value="UniProtKB-KW"/>
</dbReference>
<dbReference type="SUPFAM" id="SSF101738">
    <property type="entry name" value="SspB-like"/>
    <property type="match status" value="1"/>
</dbReference>
<dbReference type="GO" id="GO:0008233">
    <property type="term" value="F:peptidase activity"/>
    <property type="evidence" value="ECO:0007669"/>
    <property type="project" value="UniProtKB-KW"/>
</dbReference>
<evidence type="ECO:0000313" key="2">
    <source>
        <dbReference type="EMBL" id="QTP55550.1"/>
    </source>
</evidence>
<dbReference type="Proteomes" id="UP000671868">
    <property type="component" value="Chromosome"/>
</dbReference>
<keyword evidence="3" id="KW-1185">Reference proteome</keyword>
<dbReference type="NCBIfam" id="NF008769">
    <property type="entry name" value="PRK11798.2-5"/>
    <property type="match status" value="1"/>
</dbReference>
<dbReference type="RefSeq" id="WP_209537628.1">
    <property type="nucleotide sequence ID" value="NZ_CP053381.1"/>
</dbReference>
<keyword evidence="2" id="KW-0645">Protease</keyword>
<feature type="compositionally biased region" description="Basic residues" evidence="1">
    <location>
        <begin position="154"/>
        <end position="165"/>
    </location>
</feature>
<dbReference type="PIRSF" id="PIRSF005276">
    <property type="entry name" value="SspB"/>
    <property type="match status" value="1"/>
</dbReference>
<organism evidence="2 3">
    <name type="scientific">Billgrantia sulfidoxydans</name>
    <dbReference type="NCBI Taxonomy" id="2733484"/>
    <lineage>
        <taxon>Bacteria</taxon>
        <taxon>Pseudomonadati</taxon>
        <taxon>Pseudomonadota</taxon>
        <taxon>Gammaproteobacteria</taxon>
        <taxon>Oceanospirillales</taxon>
        <taxon>Halomonadaceae</taxon>
        <taxon>Billgrantia</taxon>
    </lineage>
</organism>
<dbReference type="PANTHER" id="PTHR37486:SF1">
    <property type="entry name" value="STRINGENT STARVATION PROTEIN B"/>
    <property type="match status" value="1"/>
</dbReference>
<gene>
    <name evidence="2" type="ORF">HNO51_13165</name>
</gene>
<feature type="region of interest" description="Disordered" evidence="1">
    <location>
        <begin position="98"/>
        <end position="165"/>
    </location>
</feature>
<name>A0ABX7W5Y7_9GAMM</name>
<protein>
    <submittedName>
        <fullName evidence="2">ClpXP protease specificity-enhancing factor</fullName>
    </submittedName>
</protein>
<dbReference type="InterPro" id="IPR036760">
    <property type="entry name" value="SspB-like_sf"/>
</dbReference>
<dbReference type="PANTHER" id="PTHR37486">
    <property type="entry name" value="STRINGENT STARVATION PROTEIN B"/>
    <property type="match status" value="1"/>
</dbReference>
<proteinExistence type="predicted"/>
<dbReference type="EMBL" id="CP053381">
    <property type="protein sequence ID" value="QTP55550.1"/>
    <property type="molecule type" value="Genomic_DNA"/>
</dbReference>
<dbReference type="Gene3D" id="2.30.30.220">
    <property type="entry name" value="SspB-like"/>
    <property type="match status" value="1"/>
</dbReference>
<dbReference type="Pfam" id="PF04386">
    <property type="entry name" value="SspB"/>
    <property type="match status" value="1"/>
</dbReference>
<sequence>MLSSRPYLARGLYEWLLDNDQTPYIVVDAEQPGVSVPRQFVQNGQIVLNVGPAAVRDLRIENDAVSFHARFGGQPMQVVVPMPALVAIYAKENGVGMVFGHEPTMPAPQQEEGASAEKPELTSVDSGAEEGGEGAGKPEHDETSPTGKGAKGAASRKRPSLRVIK</sequence>
<dbReference type="InterPro" id="IPR007481">
    <property type="entry name" value="SspB"/>
</dbReference>
<reference evidence="2 3" key="1">
    <citation type="journal article" date="2021" name="Front. Microbiol.">
        <title>Aerobic Denitrification and Heterotrophic Sulfur Oxidation in the Genus Halomonas Revealed by Six Novel Species Characterizations and Genome-Based Analysis.</title>
        <authorList>
            <person name="Wang L."/>
            <person name="Shao Z."/>
        </authorList>
    </citation>
    <scope>NUCLEOTIDE SEQUENCE [LARGE SCALE GENOMIC DNA]</scope>
    <source>
        <strain evidence="2 3">MCCC 1A11059</strain>
    </source>
</reference>
<keyword evidence="2" id="KW-0378">Hydrolase</keyword>
<accession>A0ABX7W5Y7</accession>